<keyword evidence="1" id="KW-1185">Reference proteome</keyword>
<evidence type="ECO:0000313" key="2">
    <source>
        <dbReference type="RefSeq" id="XP_009760695.1"/>
    </source>
</evidence>
<name>A0A1U7VFR9_NICSY</name>
<dbReference type="RefSeq" id="XP_009760695.1">
    <property type="nucleotide sequence ID" value="XM_009762393.1"/>
</dbReference>
<reference evidence="1" key="1">
    <citation type="journal article" date="2013" name="Genome Biol.">
        <title>Reference genomes and transcriptomes of Nicotiana sylvestris and Nicotiana tomentosiformis.</title>
        <authorList>
            <person name="Sierro N."/>
            <person name="Battey J.N."/>
            <person name="Ouadi S."/>
            <person name="Bovet L."/>
            <person name="Goepfert S."/>
            <person name="Bakaher N."/>
            <person name="Peitsch M.C."/>
            <person name="Ivanov N.V."/>
        </authorList>
    </citation>
    <scope>NUCLEOTIDE SEQUENCE [LARGE SCALE GENOMIC DNA]</scope>
</reference>
<organism evidence="1 2">
    <name type="scientific">Nicotiana sylvestris</name>
    <name type="common">Wood tobacco</name>
    <name type="synonym">South American tobacco</name>
    <dbReference type="NCBI Taxonomy" id="4096"/>
    <lineage>
        <taxon>Eukaryota</taxon>
        <taxon>Viridiplantae</taxon>
        <taxon>Streptophyta</taxon>
        <taxon>Embryophyta</taxon>
        <taxon>Tracheophyta</taxon>
        <taxon>Spermatophyta</taxon>
        <taxon>Magnoliopsida</taxon>
        <taxon>eudicotyledons</taxon>
        <taxon>Gunneridae</taxon>
        <taxon>Pentapetalae</taxon>
        <taxon>asterids</taxon>
        <taxon>lamiids</taxon>
        <taxon>Solanales</taxon>
        <taxon>Solanaceae</taxon>
        <taxon>Nicotianoideae</taxon>
        <taxon>Nicotianeae</taxon>
        <taxon>Nicotiana</taxon>
    </lineage>
</organism>
<reference evidence="2" key="2">
    <citation type="submission" date="2025-08" db="UniProtKB">
        <authorList>
            <consortium name="RefSeq"/>
        </authorList>
    </citation>
    <scope>IDENTIFICATION</scope>
    <source>
        <tissue evidence="2">Leaf</tissue>
    </source>
</reference>
<evidence type="ECO:0000313" key="1">
    <source>
        <dbReference type="Proteomes" id="UP000189701"/>
    </source>
</evidence>
<accession>A0A1U7VFR9</accession>
<sequence>MPSKHLRFLSFQIHQNIAAGTIFQIFLMDLSTLQKYQLSKAFVDCGITHFRPKVAAQPWQKKKKKKKNADIHQNSTHVPTLNWYSTNCPLFPLRLQWCVRSKMVVGETVV</sequence>
<dbReference type="Proteomes" id="UP000189701">
    <property type="component" value="Unplaced"/>
</dbReference>
<protein>
    <submittedName>
        <fullName evidence="2">Uncharacterized protein LOC104213014</fullName>
    </submittedName>
</protein>
<gene>
    <name evidence="2" type="primary">LOC104213014</name>
</gene>
<dbReference type="AlphaFoldDB" id="A0A1U7VFR9"/>
<proteinExistence type="predicted"/>